<dbReference type="PROSITE" id="PS50853">
    <property type="entry name" value="FN3"/>
    <property type="match status" value="4"/>
</dbReference>
<evidence type="ECO:0000313" key="6">
    <source>
        <dbReference type="EMBL" id="XBH20778.1"/>
    </source>
</evidence>
<evidence type="ECO:0000259" key="5">
    <source>
        <dbReference type="PROSITE" id="PS50853"/>
    </source>
</evidence>
<dbReference type="PANTHER" id="PTHR13817">
    <property type="entry name" value="TITIN"/>
    <property type="match status" value="1"/>
</dbReference>
<protein>
    <submittedName>
        <fullName evidence="6">Fibronectin type III domain-containing protein</fullName>
    </submittedName>
</protein>
<dbReference type="SUPFAM" id="SSF49265">
    <property type="entry name" value="Fibronectin type III"/>
    <property type="match status" value="3"/>
</dbReference>
<dbReference type="Pfam" id="PF17963">
    <property type="entry name" value="Big_9"/>
    <property type="match status" value="5"/>
</dbReference>
<gene>
    <name evidence="6" type="ORF">V5R04_11140</name>
</gene>
<dbReference type="InterPro" id="IPR003961">
    <property type="entry name" value="FN3_dom"/>
</dbReference>
<evidence type="ECO:0000256" key="3">
    <source>
        <dbReference type="ARBA" id="ARBA00023326"/>
    </source>
</evidence>
<feature type="compositionally biased region" description="Basic residues" evidence="4">
    <location>
        <begin position="1705"/>
        <end position="1717"/>
    </location>
</feature>
<feature type="compositionally biased region" description="Acidic residues" evidence="4">
    <location>
        <begin position="344"/>
        <end position="353"/>
    </location>
</feature>
<dbReference type="GO" id="GO:0000272">
    <property type="term" value="P:polysaccharide catabolic process"/>
    <property type="evidence" value="ECO:0007669"/>
    <property type="project" value="UniProtKB-KW"/>
</dbReference>
<feature type="compositionally biased region" description="Polar residues" evidence="4">
    <location>
        <begin position="1988"/>
        <end position="2001"/>
    </location>
</feature>
<feature type="region of interest" description="Disordered" evidence="4">
    <location>
        <begin position="1987"/>
        <end position="2019"/>
    </location>
</feature>
<keyword evidence="3" id="KW-0624">Polysaccharide degradation</keyword>
<evidence type="ECO:0000256" key="1">
    <source>
        <dbReference type="ARBA" id="ARBA00022737"/>
    </source>
</evidence>
<accession>A0AAU7DU58</accession>
<keyword evidence="1" id="KW-0677">Repeat</keyword>
<keyword evidence="2" id="KW-0378">Hydrolase</keyword>
<dbReference type="PANTHER" id="PTHR13817:SF73">
    <property type="entry name" value="FIBRONECTIN TYPE-III DOMAIN-CONTAINING PROTEIN"/>
    <property type="match status" value="1"/>
</dbReference>
<dbReference type="NCBIfam" id="NF012211">
    <property type="entry name" value="tand_rpt_95"/>
    <property type="match status" value="1"/>
</dbReference>
<feature type="domain" description="Fibronectin type-III" evidence="5">
    <location>
        <begin position="1912"/>
        <end position="2005"/>
    </location>
</feature>
<keyword evidence="2" id="KW-0326">Glycosidase</keyword>
<dbReference type="GO" id="GO:0016798">
    <property type="term" value="F:hydrolase activity, acting on glycosyl bonds"/>
    <property type="evidence" value="ECO:0007669"/>
    <property type="project" value="UniProtKB-KW"/>
</dbReference>
<organism evidence="6">
    <name type="scientific">Jonesiaceae bacterium BS-20</name>
    <dbReference type="NCBI Taxonomy" id="3120821"/>
    <lineage>
        <taxon>Bacteria</taxon>
        <taxon>Bacillati</taxon>
        <taxon>Actinomycetota</taxon>
        <taxon>Actinomycetes</taxon>
        <taxon>Micrococcales</taxon>
        <taxon>Jonesiaceae</taxon>
    </lineage>
</organism>
<feature type="compositionally biased region" description="Acidic residues" evidence="4">
    <location>
        <begin position="2006"/>
        <end position="2019"/>
    </location>
</feature>
<feature type="domain" description="Fibronectin type-III" evidence="5">
    <location>
        <begin position="1628"/>
        <end position="1720"/>
    </location>
</feature>
<dbReference type="CDD" id="cd00063">
    <property type="entry name" value="FN3"/>
    <property type="match status" value="5"/>
</dbReference>
<dbReference type="InterPro" id="IPR013783">
    <property type="entry name" value="Ig-like_fold"/>
</dbReference>
<reference evidence="6" key="1">
    <citation type="submission" date="2024-02" db="EMBL/GenBank/DDBJ databases">
        <title>Tomenella chthoni gen. nov. sp. nov., a member of the family Jonesiaceae isolated from bat guano.</title>
        <authorList>
            <person name="Miller S.L."/>
            <person name="King J."/>
            <person name="Sankaranarayanan K."/>
            <person name="Lawson P.A."/>
        </authorList>
    </citation>
    <scope>NUCLEOTIDE SEQUENCE</scope>
    <source>
        <strain evidence="6">BS-20</strain>
    </source>
</reference>
<evidence type="ECO:0000256" key="4">
    <source>
        <dbReference type="SAM" id="MobiDB-lite"/>
    </source>
</evidence>
<feature type="domain" description="Fibronectin type-III" evidence="5">
    <location>
        <begin position="1536"/>
        <end position="1627"/>
    </location>
</feature>
<feature type="region of interest" description="Disordered" evidence="4">
    <location>
        <begin position="1703"/>
        <end position="1734"/>
    </location>
</feature>
<dbReference type="Gene3D" id="2.60.40.10">
    <property type="entry name" value="Immunoglobulins"/>
    <property type="match status" value="5"/>
</dbReference>
<evidence type="ECO:0000256" key="2">
    <source>
        <dbReference type="ARBA" id="ARBA00023295"/>
    </source>
</evidence>
<sequence length="2019" mass="211612">MLATLAVINPGIKVSEVDLNDGAVWITNTAELKLGRFNTQVKELNGAVFSPDPLFDVLQHHQDVLLVQPARLAKVDPANMELAMDIAIPAESTVNLGNSTVTVTTQNGDLYVQDVAALSAITEEDEPTLTLGPGGVGAVSTQGIVYGLEPATATIHGLAGYVDGTAVGSRKITLPQATDLTGAQLTLVGETPVVLAGSSLYTEKTVVDLSPYGTDPVAQHPGENRSQVLVATSTHLLDIDLTKGTVTVLSQDVAGPPTQPVWLNNCAHGAWASPENNYVRACGADVEELTLDQVSASASLKFRINRNQLVLNDVLQGRVWLQDEIPQSELPNWSEIIAPKDPESADNETEENESQTADLNQCEETDTPPDARDDAFGVRAGHTSILPVLNNDVVGQCGIIAISEISELDSDFGVAEVIAGGRALQVQVHPDANGTAKLTYAISDGRGTNPPSAATMTLTVHGDRTNVDPEQNQTLRGEVEVGGSLSMNALAAFWDPDGDFLVLQNAVLTEGPGAVQFRQDGMVTFVADPAAFGTSVITLTVSDGRGGVATGTMEMTTRSVGTLTPIIDPIHEVGFVTQPVEVDVLSAVQSRSKEPARLAAVEPVAGTTAVPNFDAGTFTFTAPSIGTYYLRFTVVAGPHTVTGLARIDIRDFSDQDQKPIAVADLALLPAGGEVTVAPLDNDFDPRGGVLVLTGVQTAPESALTVGVIENRLVKISSRIGLTEPEEVSYEVDNGVGVTRGTILVQPVPPSAQQHAPVVTPIKVTVRTSGVVTIPVLDFVSDPDGDPVRVLQDLPQPLESGEGLLFVSGDTLRYQAPGKARTTNTIFNVMDSAGNISTGELTVVVHESTPESKSPPTPLDLTARTYSGKPTLIQIPLTGIDSDGDGVVLLGLGDQVPTLGHISAIGADWLEYTADMNTRGTDTFTYAVEDWTGQRAVGTIRVGIVADPAVPLPIVASDDEVTVTPGTTVEVRVLRNDVDPSGQELTLEPLGVIPGVSARVDGRRIVVEVPDSATGTIAIPYAVRNALGNTGAAVLRVHVNPEAELAAPIARDIVVAPLEVLDKDIAEIDVLEVAENPSGALSDLEVSVPTSHSAVATVTPDGKVTILLGPNAQTIPYRLTNVSTGDRTVYSYAFITVPAKGDFPPVLRPKTPELRVASGTELTIPLAAYVQVGTGKQAHIRDPESVRSNQSDGTSLLTTSDTLRFVSKPGYAGKASITFEVWDYAVPTEGERSTVLTLPISVFAEDKLPPVFQATTVMVPQGSSPVTVDLLQLTSFPDGTTDPQVTYRSTGVSKPGVRVDIEGSQLQISADETVARGTQGQVQLTIGYGLSGQSSAVLNFAVVASNLPKPAVNNHTVNANAGEPKTIDVLAGANDPFGQGLRVSAVSVLTQGTAAVAQITGNQVLVTPGPDFAGTVELAAVVTDALNDPNRSVESRIQVHVRKVAEPPRTPTVTDTSSRTVKLSWDAPNANGAPIIDYLVTQSPGGTTTMCASTSCAITGLTNGTEYTFTVQARNEVGLSEHSKSSVPVTPNALPAAPAAPSIVDGDRELNLSWTAPENEGSAITSYTVEISPAIAGRNRFEATTTALNIKGATNGTGYTAKVRANNAAKRQADDGWSPASLVAIPAGRPGAPAITAMRDGDGRIRVTWTSDADTNGAPLTGYIVTFRGEGGVVKEIDASTHQWVFTQAINGLDYEVEVQSQNRVGKSRASNKVRVSTHKAPDAPTGGTATNVPGRSFAERGAVRLEWQAPASTGGVGVTIKRYEIEGLSIVAGNNTSFVVTGLTPGQSSQSYRVRAVSSRDEVSNWITIAGTQISTRAQAPTISASGGWETYNFTVNPGQDGGATAALTYRLNGSGPWQPLPANGLIQGSYTDFANGATTANVQVEVRATNEHGDAVSQASTEVKKKLPPLAPQSLSGTQIGRLWEVELNWLVSQARGTPVTGYEYCIDQCTGQGQWKSTNGLANSFIITNGLTGLTTVNIKLRATSERGNSPEATVQVTLTPPEPDPEPEPEPETQTD</sequence>
<feature type="domain" description="Fibronectin type-III" evidence="5">
    <location>
        <begin position="1446"/>
        <end position="1535"/>
    </location>
</feature>
<dbReference type="InterPro" id="IPR050964">
    <property type="entry name" value="Striated_Muscle_Regulatory"/>
</dbReference>
<dbReference type="SMART" id="SM00060">
    <property type="entry name" value="FN3"/>
    <property type="match status" value="5"/>
</dbReference>
<dbReference type="Pfam" id="PF00041">
    <property type="entry name" value="fn3"/>
    <property type="match status" value="3"/>
</dbReference>
<dbReference type="EMBL" id="CP146203">
    <property type="protein sequence ID" value="XBH20778.1"/>
    <property type="molecule type" value="Genomic_DNA"/>
</dbReference>
<proteinExistence type="predicted"/>
<dbReference type="InterPro" id="IPR036116">
    <property type="entry name" value="FN3_sf"/>
</dbReference>
<dbReference type="PRINTS" id="PR00014">
    <property type="entry name" value="FNTYPEIII"/>
</dbReference>
<keyword evidence="3" id="KW-0119">Carbohydrate metabolism</keyword>
<name>A0AAU7DU58_9MICO</name>
<feature type="region of interest" description="Disordered" evidence="4">
    <location>
        <begin position="332"/>
        <end position="375"/>
    </location>
</feature>